<dbReference type="Proteomes" id="UP000053259">
    <property type="component" value="Unassembled WGS sequence"/>
</dbReference>
<dbReference type="RefSeq" id="XP_016211952.1">
    <property type="nucleotide sequence ID" value="XM_016360240.1"/>
</dbReference>
<dbReference type="InterPro" id="IPR053143">
    <property type="entry name" value="Arylsulfate_ST"/>
</dbReference>
<reference evidence="1 2" key="1">
    <citation type="submission" date="2015-01" db="EMBL/GenBank/DDBJ databases">
        <title>The Genome Sequence of Ochroconis gallopava CBS43764.</title>
        <authorList>
            <consortium name="The Broad Institute Genomics Platform"/>
            <person name="Cuomo C."/>
            <person name="de Hoog S."/>
            <person name="Gorbushina A."/>
            <person name="Stielow B."/>
            <person name="Teixiera M."/>
            <person name="Abouelleil A."/>
            <person name="Chapman S.B."/>
            <person name="Priest M."/>
            <person name="Young S.K."/>
            <person name="Wortman J."/>
            <person name="Nusbaum C."/>
            <person name="Birren B."/>
        </authorList>
    </citation>
    <scope>NUCLEOTIDE SEQUENCE [LARGE SCALE GENOMIC DNA]</scope>
    <source>
        <strain evidence="1 2">CBS 43764</strain>
    </source>
</reference>
<evidence type="ECO:0000313" key="1">
    <source>
        <dbReference type="EMBL" id="KIW02083.1"/>
    </source>
</evidence>
<dbReference type="GeneID" id="27314549"/>
<dbReference type="EMBL" id="KN847551">
    <property type="protein sequence ID" value="KIW02083.1"/>
    <property type="molecule type" value="Genomic_DNA"/>
</dbReference>
<dbReference type="OrthoDB" id="202289at2759"/>
<dbReference type="InterPro" id="IPR039535">
    <property type="entry name" value="ASST-like"/>
</dbReference>
<sequence>MEQNPLVRRGVGLRGVDHSAVSPGYALFTHLTSTGIVRLVDNDGNEVHKWSLPFRPGRHARLLRNGNLAYNGVHPDGPHLYPMWQKYRGGVMMEVAPDGKVVSEYRDPLAHHDQNHLDDGTLLYTTLEPMTEEEASSVVGGIPGSEAYDGKIYADVIKLVDPKTGELLWKWRVAEGLDRTKFPLQPIYAREHYPLINSVSILRDGNILASLRSVSAVIIINRKTGEIMWHLDSTVVAQQHCANELENGNILIFDNGALRHGTSAVYSRVIEVDRQTKQIVWQYTDRVFPMAFFTPFMGSAQRLKNGNTFVCEAAFGRMFEVTRDGRIVWEYINPHLASYNGLDAKELEDIGFDYPSNALFRAYKYSPDEVPWLSLPSPAATP</sequence>
<protein>
    <submittedName>
        <fullName evidence="1">Uncharacterized protein</fullName>
    </submittedName>
</protein>
<organism evidence="1 2">
    <name type="scientific">Verruconis gallopava</name>
    <dbReference type="NCBI Taxonomy" id="253628"/>
    <lineage>
        <taxon>Eukaryota</taxon>
        <taxon>Fungi</taxon>
        <taxon>Dikarya</taxon>
        <taxon>Ascomycota</taxon>
        <taxon>Pezizomycotina</taxon>
        <taxon>Dothideomycetes</taxon>
        <taxon>Pleosporomycetidae</taxon>
        <taxon>Venturiales</taxon>
        <taxon>Sympoventuriaceae</taxon>
        <taxon>Verruconis</taxon>
    </lineage>
</organism>
<dbReference type="PANTHER" id="PTHR35340">
    <property type="entry name" value="PQQ ENZYME REPEAT PROTEIN-RELATED"/>
    <property type="match status" value="1"/>
</dbReference>
<gene>
    <name evidence="1" type="ORF">PV09_06576</name>
</gene>
<dbReference type="HOGENOM" id="CLU_756538_0_0_1"/>
<dbReference type="SUPFAM" id="SSF50998">
    <property type="entry name" value="Quinoprotein alcohol dehydrogenase-like"/>
    <property type="match status" value="1"/>
</dbReference>
<name>A0A0D2A5T2_9PEZI</name>
<dbReference type="VEuPathDB" id="FungiDB:PV09_06576"/>
<keyword evidence="2" id="KW-1185">Reference proteome</keyword>
<dbReference type="PANTHER" id="PTHR35340:SF5">
    <property type="entry name" value="ASST-DOMAIN-CONTAINING PROTEIN"/>
    <property type="match status" value="1"/>
</dbReference>
<accession>A0A0D2A5T2</accession>
<evidence type="ECO:0000313" key="2">
    <source>
        <dbReference type="Proteomes" id="UP000053259"/>
    </source>
</evidence>
<dbReference type="Pfam" id="PF14269">
    <property type="entry name" value="Arylsulfotran_2"/>
    <property type="match status" value="1"/>
</dbReference>
<dbReference type="AlphaFoldDB" id="A0A0D2A5T2"/>
<dbReference type="InterPro" id="IPR011047">
    <property type="entry name" value="Quinoprotein_ADH-like_sf"/>
</dbReference>
<dbReference type="InParanoid" id="A0A0D2A5T2"/>
<proteinExistence type="predicted"/>
<dbReference type="Gene3D" id="2.130.10.10">
    <property type="entry name" value="YVTN repeat-like/Quinoprotein amine dehydrogenase"/>
    <property type="match status" value="1"/>
</dbReference>
<dbReference type="InterPro" id="IPR015943">
    <property type="entry name" value="WD40/YVTN_repeat-like_dom_sf"/>
</dbReference>